<dbReference type="AlphaFoldDB" id="A0A7E4VWJ4"/>
<evidence type="ECO:0000313" key="4">
    <source>
        <dbReference type="Proteomes" id="UP000492821"/>
    </source>
</evidence>
<evidence type="ECO:0000256" key="2">
    <source>
        <dbReference type="SAM" id="Phobius"/>
    </source>
</evidence>
<sequence length="104" mass="11103">MHLAAGNRLLYAVVVVGFVAAELVLAEDAASPRRHQRSNSAPPEPENAFKEFLDAVNPAYLIIIGCLIAAGCAFELAYGTRGSSGRTDWSHVASRQQPYSVTTA</sequence>
<dbReference type="WBParaSite" id="Pan_g3632.t1">
    <property type="protein sequence ID" value="Pan_g3632.t1"/>
    <property type="gene ID" value="Pan_g3632"/>
</dbReference>
<feature type="transmembrane region" description="Helical" evidence="2">
    <location>
        <begin position="59"/>
        <end position="78"/>
    </location>
</feature>
<evidence type="ECO:0000256" key="3">
    <source>
        <dbReference type="SAM" id="SignalP"/>
    </source>
</evidence>
<evidence type="ECO:0000313" key="5">
    <source>
        <dbReference type="WBParaSite" id="Pan_g3632.t1"/>
    </source>
</evidence>
<feature type="signal peptide" evidence="3">
    <location>
        <begin position="1"/>
        <end position="26"/>
    </location>
</feature>
<keyword evidence="2" id="KW-0472">Membrane</keyword>
<feature type="chain" id="PRO_5028929387" evidence="3">
    <location>
        <begin position="27"/>
        <end position="104"/>
    </location>
</feature>
<keyword evidence="2" id="KW-1133">Transmembrane helix</keyword>
<dbReference type="Proteomes" id="UP000492821">
    <property type="component" value="Unassembled WGS sequence"/>
</dbReference>
<feature type="region of interest" description="Disordered" evidence="1">
    <location>
        <begin position="81"/>
        <end position="104"/>
    </location>
</feature>
<reference evidence="5" key="2">
    <citation type="submission" date="2020-10" db="UniProtKB">
        <authorList>
            <consortium name="WormBaseParasite"/>
        </authorList>
    </citation>
    <scope>IDENTIFICATION</scope>
</reference>
<keyword evidence="4" id="KW-1185">Reference proteome</keyword>
<keyword evidence="3" id="KW-0732">Signal</keyword>
<protein>
    <submittedName>
        <fullName evidence="5">Uncharacterized protein</fullName>
    </submittedName>
</protein>
<accession>A0A7E4VWJ4</accession>
<organism evidence="4 5">
    <name type="scientific">Panagrellus redivivus</name>
    <name type="common">Microworm</name>
    <dbReference type="NCBI Taxonomy" id="6233"/>
    <lineage>
        <taxon>Eukaryota</taxon>
        <taxon>Metazoa</taxon>
        <taxon>Ecdysozoa</taxon>
        <taxon>Nematoda</taxon>
        <taxon>Chromadorea</taxon>
        <taxon>Rhabditida</taxon>
        <taxon>Tylenchina</taxon>
        <taxon>Panagrolaimomorpha</taxon>
        <taxon>Panagrolaimoidea</taxon>
        <taxon>Panagrolaimidae</taxon>
        <taxon>Panagrellus</taxon>
    </lineage>
</organism>
<evidence type="ECO:0000256" key="1">
    <source>
        <dbReference type="SAM" id="MobiDB-lite"/>
    </source>
</evidence>
<name>A0A7E4VWJ4_PANRE</name>
<proteinExistence type="predicted"/>
<keyword evidence="2" id="KW-0812">Transmembrane</keyword>
<reference evidence="4" key="1">
    <citation type="journal article" date="2013" name="Genetics">
        <title>The draft genome and transcriptome of Panagrellus redivivus are shaped by the harsh demands of a free-living lifestyle.</title>
        <authorList>
            <person name="Srinivasan J."/>
            <person name="Dillman A.R."/>
            <person name="Macchietto M.G."/>
            <person name="Heikkinen L."/>
            <person name="Lakso M."/>
            <person name="Fracchia K.M."/>
            <person name="Antoshechkin I."/>
            <person name="Mortazavi A."/>
            <person name="Wong G."/>
            <person name="Sternberg P.W."/>
        </authorList>
    </citation>
    <scope>NUCLEOTIDE SEQUENCE [LARGE SCALE GENOMIC DNA]</scope>
    <source>
        <strain evidence="4">MT8872</strain>
    </source>
</reference>